<evidence type="ECO:0000313" key="6">
    <source>
        <dbReference type="EMBL" id="CRK80436.1"/>
    </source>
</evidence>
<dbReference type="EMBL" id="CVRB01000001">
    <property type="protein sequence ID" value="CRK80436.1"/>
    <property type="molecule type" value="Genomic_DNA"/>
</dbReference>
<evidence type="ECO:0000256" key="2">
    <source>
        <dbReference type="ARBA" id="ARBA00022692"/>
    </source>
</evidence>
<dbReference type="SMART" id="SM00530">
    <property type="entry name" value="HTH_XRE"/>
    <property type="match status" value="1"/>
</dbReference>
<gene>
    <name evidence="6" type="ORF">BN000_00319</name>
</gene>
<keyword evidence="4" id="KW-0472">Membrane</keyword>
<evidence type="ECO:0000256" key="3">
    <source>
        <dbReference type="ARBA" id="ARBA00022989"/>
    </source>
</evidence>
<keyword evidence="3" id="KW-1133">Transmembrane helix</keyword>
<feature type="domain" description="HTH cro/C1-type" evidence="5">
    <location>
        <begin position="14"/>
        <end position="68"/>
    </location>
</feature>
<keyword evidence="7" id="KW-1185">Reference proteome</keyword>
<dbReference type="Gene3D" id="1.10.260.40">
    <property type="entry name" value="lambda repressor-like DNA-binding domains"/>
    <property type="match status" value="1"/>
</dbReference>
<proteinExistence type="predicted"/>
<dbReference type="InterPro" id="IPR010982">
    <property type="entry name" value="Lambda_DNA-bd_dom_sf"/>
</dbReference>
<dbReference type="Proteomes" id="UP000199087">
    <property type="component" value="Unassembled WGS sequence"/>
</dbReference>
<organism evidence="6 7">
    <name type="scientific">Neobacillus massiliamazoniensis</name>
    <dbReference type="NCBI Taxonomy" id="1499688"/>
    <lineage>
        <taxon>Bacteria</taxon>
        <taxon>Bacillati</taxon>
        <taxon>Bacillota</taxon>
        <taxon>Bacilli</taxon>
        <taxon>Bacillales</taxon>
        <taxon>Bacillaceae</taxon>
        <taxon>Neobacillus</taxon>
    </lineage>
</organism>
<evidence type="ECO:0000256" key="4">
    <source>
        <dbReference type="ARBA" id="ARBA00023136"/>
    </source>
</evidence>
<dbReference type="Pfam" id="PF01381">
    <property type="entry name" value="HTH_3"/>
    <property type="match status" value="1"/>
</dbReference>
<evidence type="ECO:0000313" key="7">
    <source>
        <dbReference type="Proteomes" id="UP000199087"/>
    </source>
</evidence>
<dbReference type="InterPro" id="IPR010652">
    <property type="entry name" value="DUF1232"/>
</dbReference>
<sequence length="213" mass="24138">MLEKNKDHNLGLLLKMLLKKHSLSMRKLSVLTGIDTATISRIVNGKQKAKLNHLQQFAYHLNTPLEKLVVAAGYDMGGGQEELKSDIQYSVDTLQEILQSFKLVDTQFTLAHVENELAKFEQYAQTEEGHRIIFEDFTKKIEQVGSVGPFIEQLKQLYNQYCDPTSLSSERAIIGSALLYFILSTDVIPDYIYPIGYLDDTIAVQLVLNRLAK</sequence>
<dbReference type="PROSITE" id="PS50943">
    <property type="entry name" value="HTH_CROC1"/>
    <property type="match status" value="1"/>
</dbReference>
<dbReference type="InterPro" id="IPR001387">
    <property type="entry name" value="Cro/C1-type_HTH"/>
</dbReference>
<dbReference type="Pfam" id="PF06803">
    <property type="entry name" value="DUF1232"/>
    <property type="match status" value="1"/>
</dbReference>
<dbReference type="GO" id="GO:0012505">
    <property type="term" value="C:endomembrane system"/>
    <property type="evidence" value="ECO:0007669"/>
    <property type="project" value="UniProtKB-SubCell"/>
</dbReference>
<dbReference type="GO" id="GO:0003677">
    <property type="term" value="F:DNA binding"/>
    <property type="evidence" value="ECO:0007669"/>
    <property type="project" value="InterPro"/>
</dbReference>
<keyword evidence="2" id="KW-0812">Transmembrane</keyword>
<comment type="subcellular location">
    <subcellularLocation>
        <location evidence="1">Endomembrane system</location>
        <topology evidence="1">Multi-pass membrane protein</topology>
    </subcellularLocation>
</comment>
<dbReference type="STRING" id="1499688.BN000_00319"/>
<protein>
    <submittedName>
        <fullName evidence="6">Transcriptional regulator</fullName>
    </submittedName>
</protein>
<evidence type="ECO:0000259" key="5">
    <source>
        <dbReference type="PROSITE" id="PS50943"/>
    </source>
</evidence>
<reference evidence="7" key="1">
    <citation type="submission" date="2015-05" db="EMBL/GenBank/DDBJ databases">
        <authorList>
            <person name="Urmite Genomes"/>
        </authorList>
    </citation>
    <scope>NUCLEOTIDE SEQUENCE [LARGE SCALE GENOMIC DNA]</scope>
    <source>
        <strain evidence="7">LF1</strain>
    </source>
</reference>
<name>A0A0U1NQW4_9BACI</name>
<dbReference type="CDD" id="cd00093">
    <property type="entry name" value="HTH_XRE"/>
    <property type="match status" value="1"/>
</dbReference>
<dbReference type="AlphaFoldDB" id="A0A0U1NQW4"/>
<accession>A0A0U1NQW4</accession>
<evidence type="ECO:0000256" key="1">
    <source>
        <dbReference type="ARBA" id="ARBA00004127"/>
    </source>
</evidence>
<dbReference type="SUPFAM" id="SSF47413">
    <property type="entry name" value="lambda repressor-like DNA-binding domains"/>
    <property type="match status" value="1"/>
</dbReference>